<evidence type="ECO:0000313" key="1">
    <source>
        <dbReference type="EMBL" id="BCJ95302.1"/>
    </source>
</evidence>
<organism evidence="1 2">
    <name type="scientific">Anaerocolumna cellulosilytica</name>
    <dbReference type="NCBI Taxonomy" id="433286"/>
    <lineage>
        <taxon>Bacteria</taxon>
        <taxon>Bacillati</taxon>
        <taxon>Bacillota</taxon>
        <taxon>Clostridia</taxon>
        <taxon>Lachnospirales</taxon>
        <taxon>Lachnospiraceae</taxon>
        <taxon>Anaerocolumna</taxon>
    </lineage>
</organism>
<protein>
    <submittedName>
        <fullName evidence="1">Transcriptional regulator</fullName>
    </submittedName>
</protein>
<dbReference type="SMART" id="SM00418">
    <property type="entry name" value="HTH_ARSR"/>
    <property type="match status" value="1"/>
</dbReference>
<accession>A0A6S6R7B1</accession>
<evidence type="ECO:0000313" key="2">
    <source>
        <dbReference type="Proteomes" id="UP000515561"/>
    </source>
</evidence>
<reference evidence="1 2" key="1">
    <citation type="journal article" date="2016" name="Int. J. Syst. Evol. Microbiol.">
        <title>Descriptions of Anaerotaenia torta gen. nov., sp. nov. and Anaerocolumna cellulosilytica gen. nov., sp. nov. isolated from a methanogenic reactor of cattle waste.</title>
        <authorList>
            <person name="Uek A."/>
            <person name="Ohtaki Y."/>
            <person name="Kaku N."/>
            <person name="Ueki K."/>
        </authorList>
    </citation>
    <scope>NUCLEOTIDE SEQUENCE [LARGE SCALE GENOMIC DNA]</scope>
    <source>
        <strain evidence="1 2">SN021</strain>
    </source>
</reference>
<dbReference type="Gene3D" id="1.10.10.10">
    <property type="entry name" value="Winged helix-like DNA-binding domain superfamily/Winged helix DNA-binding domain"/>
    <property type="match status" value="1"/>
</dbReference>
<dbReference type="AlphaFoldDB" id="A0A6S6R7B1"/>
<dbReference type="Pfam" id="PF13412">
    <property type="entry name" value="HTH_24"/>
    <property type="match status" value="1"/>
</dbReference>
<name>A0A6S6R7B1_9FIRM</name>
<dbReference type="InterPro" id="IPR011991">
    <property type="entry name" value="ArsR-like_HTH"/>
</dbReference>
<dbReference type="PROSITE" id="PS50987">
    <property type="entry name" value="HTH_ARSR_2"/>
    <property type="match status" value="1"/>
</dbReference>
<dbReference type="CDD" id="cd00090">
    <property type="entry name" value="HTH_ARSR"/>
    <property type="match status" value="1"/>
</dbReference>
<dbReference type="Proteomes" id="UP000515561">
    <property type="component" value="Chromosome"/>
</dbReference>
<dbReference type="EMBL" id="AP023367">
    <property type="protein sequence ID" value="BCJ95302.1"/>
    <property type="molecule type" value="Genomic_DNA"/>
</dbReference>
<dbReference type="InterPro" id="IPR036388">
    <property type="entry name" value="WH-like_DNA-bd_sf"/>
</dbReference>
<sequence>MMHIKTLDEGLDVFKALGSEIRISIIKLLLKNKGMNMNELATSLKITNGALTSHIKKLEDCGIVTIVSESAGHGNQKKCMVHLDKILVELESEEFKKNIYETELKIGHYSDYQVYPTCGLATSSQLIGEVDDARYFAHPSRIDSDILWFTRGYVEYMIPNFLPVSQKIDQITISAELSSEAPGVNNVWPSDIYFHLNDTCLGMWTSPGDFGDVKGIFTPDWWYPNWNQYGLLKLIVINENGTFIDGLQISEVSLKDLNLDYRSNIKFKFAIPESAEHVGGLTIFGRNFGNYNQDIKVRIHYSPIDEISNSANS</sequence>
<proteinExistence type="predicted"/>
<dbReference type="InterPro" id="IPR001845">
    <property type="entry name" value="HTH_ArsR_DNA-bd_dom"/>
</dbReference>
<gene>
    <name evidence="1" type="ORF">acsn021_28710</name>
</gene>
<dbReference type="RefSeq" id="WP_184094013.1">
    <property type="nucleotide sequence ID" value="NZ_AP023367.1"/>
</dbReference>
<dbReference type="GO" id="GO:0003700">
    <property type="term" value="F:DNA-binding transcription factor activity"/>
    <property type="evidence" value="ECO:0007669"/>
    <property type="project" value="InterPro"/>
</dbReference>
<dbReference type="InterPro" id="IPR036390">
    <property type="entry name" value="WH_DNA-bd_sf"/>
</dbReference>
<dbReference type="KEGG" id="acel:acsn021_28710"/>
<dbReference type="SUPFAM" id="SSF46785">
    <property type="entry name" value="Winged helix' DNA-binding domain"/>
    <property type="match status" value="1"/>
</dbReference>
<keyword evidence="2" id="KW-1185">Reference proteome</keyword>